<evidence type="ECO:0000313" key="2">
    <source>
        <dbReference type="EMBL" id="KAL3108342.1"/>
    </source>
</evidence>
<keyword evidence="3" id="KW-1185">Reference proteome</keyword>
<dbReference type="EMBL" id="JBICBT010000591">
    <property type="protein sequence ID" value="KAL3108342.1"/>
    <property type="molecule type" value="Genomic_DNA"/>
</dbReference>
<dbReference type="Pfam" id="PF05362">
    <property type="entry name" value="Lon_C"/>
    <property type="match status" value="1"/>
</dbReference>
<proteinExistence type="predicted"/>
<dbReference type="SUPFAM" id="SSF54211">
    <property type="entry name" value="Ribosomal protein S5 domain 2-like"/>
    <property type="match status" value="1"/>
</dbReference>
<feature type="domain" description="Lon proteolytic" evidence="1">
    <location>
        <begin position="9"/>
        <end position="98"/>
    </location>
</feature>
<accession>A0ABD2L0A8</accession>
<comment type="caution">
    <text evidence="2">The sequence shown here is derived from an EMBL/GenBank/DDBJ whole genome shotgun (WGS) entry which is preliminary data.</text>
</comment>
<organism evidence="2 3">
    <name type="scientific">Heterodera trifolii</name>
    <dbReference type="NCBI Taxonomy" id="157864"/>
    <lineage>
        <taxon>Eukaryota</taxon>
        <taxon>Metazoa</taxon>
        <taxon>Ecdysozoa</taxon>
        <taxon>Nematoda</taxon>
        <taxon>Chromadorea</taxon>
        <taxon>Rhabditida</taxon>
        <taxon>Tylenchina</taxon>
        <taxon>Tylenchomorpha</taxon>
        <taxon>Tylenchoidea</taxon>
        <taxon>Heteroderidae</taxon>
        <taxon>Heteroderinae</taxon>
        <taxon>Heterodera</taxon>
    </lineage>
</organism>
<sequence>MKQLKTEVWGAFFDQNKVNLSIPPLRTKRKGPSASTAATLAFQSLATRRPVQPPGVCVTEKVLKTGRISKIGQLKEKTIAVAEGGMAKIAFPHVNLKKFFGID</sequence>
<dbReference type="InterPro" id="IPR014721">
    <property type="entry name" value="Ribsml_uS5_D2-typ_fold_subgr"/>
</dbReference>
<dbReference type="PRINTS" id="PR00830">
    <property type="entry name" value="ENDOLAPTASE"/>
</dbReference>
<dbReference type="AlphaFoldDB" id="A0ABD2L0A8"/>
<protein>
    <recommendedName>
        <fullName evidence="1">Lon proteolytic domain-containing protein</fullName>
    </recommendedName>
</protein>
<evidence type="ECO:0000259" key="1">
    <source>
        <dbReference type="Pfam" id="PF05362"/>
    </source>
</evidence>
<dbReference type="InterPro" id="IPR008269">
    <property type="entry name" value="Lon_proteolytic"/>
</dbReference>
<name>A0ABD2L0A8_9BILA</name>
<dbReference type="InterPro" id="IPR027065">
    <property type="entry name" value="Lon_Prtase"/>
</dbReference>
<dbReference type="InterPro" id="IPR020568">
    <property type="entry name" value="Ribosomal_Su5_D2-typ_SF"/>
</dbReference>
<gene>
    <name evidence="2" type="ORF">niasHT_014491</name>
</gene>
<dbReference type="Proteomes" id="UP001620626">
    <property type="component" value="Unassembled WGS sequence"/>
</dbReference>
<dbReference type="PANTHER" id="PTHR43718:SF2">
    <property type="entry name" value="LON PROTEASE HOMOLOG, MITOCHONDRIAL"/>
    <property type="match status" value="1"/>
</dbReference>
<evidence type="ECO:0000313" key="3">
    <source>
        <dbReference type="Proteomes" id="UP001620626"/>
    </source>
</evidence>
<dbReference type="Gene3D" id="3.30.230.10">
    <property type="match status" value="1"/>
</dbReference>
<reference evidence="2 3" key="1">
    <citation type="submission" date="2024-10" db="EMBL/GenBank/DDBJ databases">
        <authorList>
            <person name="Kim D."/>
        </authorList>
    </citation>
    <scope>NUCLEOTIDE SEQUENCE [LARGE SCALE GENOMIC DNA]</scope>
    <source>
        <strain evidence="2">BH-2024</strain>
    </source>
</reference>
<dbReference type="PANTHER" id="PTHR43718">
    <property type="entry name" value="LON PROTEASE"/>
    <property type="match status" value="1"/>
</dbReference>